<keyword evidence="7" id="KW-0560">Oxidoreductase</keyword>
<proteinExistence type="predicted"/>
<evidence type="ECO:0000256" key="11">
    <source>
        <dbReference type="PROSITE-ProRule" id="PRU00134"/>
    </source>
</evidence>
<evidence type="ECO:0000259" key="13">
    <source>
        <dbReference type="PROSITE" id="PS50865"/>
    </source>
</evidence>
<keyword evidence="3 11" id="KW-0863">Zinc-finger</keyword>
<feature type="domain" description="Fe2OG dioxygenase" evidence="14">
    <location>
        <begin position="214"/>
        <end position="314"/>
    </location>
</feature>
<dbReference type="Gene3D" id="2.60.120.620">
    <property type="entry name" value="q2cbj1_9rhob like domain"/>
    <property type="match status" value="1"/>
</dbReference>
<evidence type="ECO:0000256" key="1">
    <source>
        <dbReference type="ARBA" id="ARBA00001961"/>
    </source>
</evidence>
<keyword evidence="4" id="KW-0862">Zinc</keyword>
<dbReference type="AlphaFoldDB" id="R7TXX2"/>
<dbReference type="EnsemblMetazoa" id="CapteT229252">
    <property type="protein sequence ID" value="CapteP229252"/>
    <property type="gene ID" value="CapteG229252"/>
</dbReference>
<dbReference type="SMART" id="SM00702">
    <property type="entry name" value="P4Hc"/>
    <property type="match status" value="1"/>
</dbReference>
<keyword evidence="6" id="KW-0223">Dioxygenase</keyword>
<evidence type="ECO:0000313" key="15">
    <source>
        <dbReference type="EMBL" id="ELT98594.1"/>
    </source>
</evidence>
<evidence type="ECO:0000256" key="3">
    <source>
        <dbReference type="ARBA" id="ARBA00022771"/>
    </source>
</evidence>
<dbReference type="Proteomes" id="UP000014760">
    <property type="component" value="Unassembled WGS sequence"/>
</dbReference>
<evidence type="ECO:0000256" key="7">
    <source>
        <dbReference type="ARBA" id="ARBA00023002"/>
    </source>
</evidence>
<evidence type="ECO:0000256" key="5">
    <source>
        <dbReference type="ARBA" id="ARBA00022896"/>
    </source>
</evidence>
<dbReference type="GO" id="GO:0008198">
    <property type="term" value="F:ferrous iron binding"/>
    <property type="evidence" value="ECO:0007669"/>
    <property type="project" value="TreeGrafter"/>
</dbReference>
<evidence type="ECO:0000313" key="17">
    <source>
        <dbReference type="Proteomes" id="UP000014760"/>
    </source>
</evidence>
<dbReference type="GO" id="GO:0031418">
    <property type="term" value="F:L-ascorbic acid binding"/>
    <property type="evidence" value="ECO:0007669"/>
    <property type="project" value="UniProtKB-KW"/>
</dbReference>
<sequence length="351" mass="39947">MADCGLRAEWCRGEKCPACELCGAIEKLSLCGACRQTWYCCREHQKSHWRQHKKECKSNKRPGCETSQSQRRALDSESPTPKRQSPKQGKSGKVKKEPITEKTPEKKEETKLVDYVTKCLQDYGMCVVDNFLGPEKGNRILQEVVDLSEAGQFQDGQISSATLPHTQMQKVRGDKITWVEKGTADCDYIGYLIERLDRLMKASNGKLASREINGRTKAMVACYPGDGTGYMQHVDNPNQDGRCITCIYYLNKDWDVSKHGGLLRIHPSQLPSIAVADIEPKFDRLLFFWSDRRNPHEVQPAFRRRFAITVWYFDAEERRQARKRHEIIGAIAKAKKQAMAPSSSATRPSDD</sequence>
<dbReference type="EMBL" id="KB307754">
    <property type="protein sequence ID" value="ELT98594.1"/>
    <property type="molecule type" value="Genomic_DNA"/>
</dbReference>
<dbReference type="InterPro" id="IPR044862">
    <property type="entry name" value="Pro_4_hyd_alph_FE2OG_OXY"/>
</dbReference>
<dbReference type="Gene3D" id="6.10.140.2220">
    <property type="match status" value="1"/>
</dbReference>
<dbReference type="Pfam" id="PF01753">
    <property type="entry name" value="zf-MYND"/>
    <property type="match status" value="1"/>
</dbReference>
<dbReference type="EMBL" id="AMQN01010423">
    <property type="status" value="NOT_ANNOTATED_CDS"/>
    <property type="molecule type" value="Genomic_DNA"/>
</dbReference>
<comment type="cofactor">
    <cofactor evidence="1">
        <name>L-ascorbate</name>
        <dbReference type="ChEBI" id="CHEBI:38290"/>
    </cofactor>
</comment>
<dbReference type="PANTHER" id="PTHR12907:SF26">
    <property type="entry name" value="HIF PROLYL HYDROXYLASE, ISOFORM C"/>
    <property type="match status" value="1"/>
</dbReference>
<dbReference type="EC" id="1.14.11.29" evidence="9"/>
<evidence type="ECO:0000256" key="8">
    <source>
        <dbReference type="ARBA" id="ARBA00023004"/>
    </source>
</evidence>
<feature type="region of interest" description="Disordered" evidence="12">
    <location>
        <begin position="57"/>
        <end position="107"/>
    </location>
</feature>
<dbReference type="SUPFAM" id="SSF144232">
    <property type="entry name" value="HIT/MYND zinc finger-like"/>
    <property type="match status" value="1"/>
</dbReference>
<name>R7TXX2_CAPTE</name>
<keyword evidence="2" id="KW-0479">Metal-binding</keyword>
<evidence type="ECO:0000256" key="10">
    <source>
        <dbReference type="ARBA" id="ARBA00049134"/>
    </source>
</evidence>
<reference evidence="17" key="1">
    <citation type="submission" date="2012-12" db="EMBL/GenBank/DDBJ databases">
        <authorList>
            <person name="Hellsten U."/>
            <person name="Grimwood J."/>
            <person name="Chapman J.A."/>
            <person name="Shapiro H."/>
            <person name="Aerts A."/>
            <person name="Otillar R.P."/>
            <person name="Terry A.Y."/>
            <person name="Boore J.L."/>
            <person name="Simakov O."/>
            <person name="Marletaz F."/>
            <person name="Cho S.-J."/>
            <person name="Edsinger-Gonzales E."/>
            <person name="Havlak P."/>
            <person name="Kuo D.-H."/>
            <person name="Larsson T."/>
            <person name="Lv J."/>
            <person name="Arendt D."/>
            <person name="Savage R."/>
            <person name="Osoegawa K."/>
            <person name="de Jong P."/>
            <person name="Lindberg D.R."/>
            <person name="Seaver E.C."/>
            <person name="Weisblat D.A."/>
            <person name="Putnam N.H."/>
            <person name="Grigoriev I.V."/>
            <person name="Rokhsar D.S."/>
        </authorList>
    </citation>
    <scope>NUCLEOTIDE SEQUENCE</scope>
    <source>
        <strain evidence="17">I ESC-2004</strain>
    </source>
</reference>
<dbReference type="HOGENOM" id="CLU_022206_2_2_1"/>
<evidence type="ECO:0000256" key="12">
    <source>
        <dbReference type="SAM" id="MobiDB-lite"/>
    </source>
</evidence>
<dbReference type="InterPro" id="IPR005123">
    <property type="entry name" value="Oxoglu/Fe-dep_dioxygenase_dom"/>
</dbReference>
<dbReference type="InterPro" id="IPR051559">
    <property type="entry name" value="HIF_prolyl_hydroxylases"/>
</dbReference>
<protein>
    <recommendedName>
        <fullName evidence="9">hypoxia-inducible factor-proline dioxygenase</fullName>
        <ecNumber evidence="9">1.14.11.29</ecNumber>
    </recommendedName>
</protein>
<dbReference type="PROSITE" id="PS51471">
    <property type="entry name" value="FE2OG_OXY"/>
    <property type="match status" value="1"/>
</dbReference>
<keyword evidence="5" id="KW-0847">Vitamin C</keyword>
<evidence type="ECO:0000256" key="4">
    <source>
        <dbReference type="ARBA" id="ARBA00022833"/>
    </source>
</evidence>
<feature type="compositionally biased region" description="Polar residues" evidence="12">
    <location>
        <begin position="65"/>
        <end position="88"/>
    </location>
</feature>
<evidence type="ECO:0000256" key="2">
    <source>
        <dbReference type="ARBA" id="ARBA00022723"/>
    </source>
</evidence>
<organism evidence="15">
    <name type="scientific">Capitella teleta</name>
    <name type="common">Polychaete worm</name>
    <dbReference type="NCBI Taxonomy" id="283909"/>
    <lineage>
        <taxon>Eukaryota</taxon>
        <taxon>Metazoa</taxon>
        <taxon>Spiralia</taxon>
        <taxon>Lophotrochozoa</taxon>
        <taxon>Annelida</taxon>
        <taxon>Polychaeta</taxon>
        <taxon>Sedentaria</taxon>
        <taxon>Scolecida</taxon>
        <taxon>Capitellidae</taxon>
        <taxon>Capitella</taxon>
    </lineage>
</organism>
<dbReference type="InterPro" id="IPR006620">
    <property type="entry name" value="Pro_4_hyd_alph"/>
</dbReference>
<gene>
    <name evidence="15" type="ORF">CAPTEDRAFT_229252</name>
</gene>
<dbReference type="InterPro" id="IPR002893">
    <property type="entry name" value="Znf_MYND"/>
</dbReference>
<feature type="compositionally biased region" description="Basic and acidic residues" evidence="12">
    <location>
        <begin position="94"/>
        <end position="107"/>
    </location>
</feature>
<dbReference type="Pfam" id="PF13640">
    <property type="entry name" value="2OG-FeII_Oxy_3"/>
    <property type="match status" value="1"/>
</dbReference>
<dbReference type="GO" id="GO:0160082">
    <property type="term" value="F:hypoxia-inducible factor-proline dioxygenase activity"/>
    <property type="evidence" value="ECO:0007669"/>
    <property type="project" value="UniProtKB-EC"/>
</dbReference>
<evidence type="ECO:0000256" key="6">
    <source>
        <dbReference type="ARBA" id="ARBA00022964"/>
    </source>
</evidence>
<dbReference type="GO" id="GO:0008270">
    <property type="term" value="F:zinc ion binding"/>
    <property type="evidence" value="ECO:0007669"/>
    <property type="project" value="UniProtKB-KW"/>
</dbReference>
<dbReference type="GO" id="GO:0071456">
    <property type="term" value="P:cellular response to hypoxia"/>
    <property type="evidence" value="ECO:0007669"/>
    <property type="project" value="TreeGrafter"/>
</dbReference>
<comment type="catalytic activity">
    <reaction evidence="10">
        <text>L-prolyl-[hypoxia-inducible factor alpha subunit] + 2-oxoglutarate + O2 = trans-4-hydroxy-L-prolyl-[hypoxia-inducible factor alpha subunit] + succinate + CO2</text>
        <dbReference type="Rhea" id="RHEA:48400"/>
        <dbReference type="Rhea" id="RHEA-COMP:12093"/>
        <dbReference type="Rhea" id="RHEA-COMP:12094"/>
        <dbReference type="ChEBI" id="CHEBI:15379"/>
        <dbReference type="ChEBI" id="CHEBI:16526"/>
        <dbReference type="ChEBI" id="CHEBI:16810"/>
        <dbReference type="ChEBI" id="CHEBI:30031"/>
        <dbReference type="ChEBI" id="CHEBI:50342"/>
        <dbReference type="ChEBI" id="CHEBI:61965"/>
        <dbReference type="EC" id="1.14.11.29"/>
    </reaction>
</comment>
<accession>R7TXX2</accession>
<evidence type="ECO:0000259" key="14">
    <source>
        <dbReference type="PROSITE" id="PS51471"/>
    </source>
</evidence>
<reference evidence="15 17" key="2">
    <citation type="journal article" date="2013" name="Nature">
        <title>Insights into bilaterian evolution from three spiralian genomes.</title>
        <authorList>
            <person name="Simakov O."/>
            <person name="Marletaz F."/>
            <person name="Cho S.J."/>
            <person name="Edsinger-Gonzales E."/>
            <person name="Havlak P."/>
            <person name="Hellsten U."/>
            <person name="Kuo D.H."/>
            <person name="Larsson T."/>
            <person name="Lv J."/>
            <person name="Arendt D."/>
            <person name="Savage R."/>
            <person name="Osoegawa K."/>
            <person name="de Jong P."/>
            <person name="Grimwood J."/>
            <person name="Chapman J.A."/>
            <person name="Shapiro H."/>
            <person name="Aerts A."/>
            <person name="Otillar R.P."/>
            <person name="Terry A.Y."/>
            <person name="Boore J.L."/>
            <person name="Grigoriev I.V."/>
            <person name="Lindberg D.R."/>
            <person name="Seaver E.C."/>
            <person name="Weisblat D.A."/>
            <person name="Putnam N.H."/>
            <person name="Rokhsar D.S."/>
        </authorList>
    </citation>
    <scope>NUCLEOTIDE SEQUENCE</scope>
    <source>
        <strain evidence="15 17">I ESC-2004</strain>
    </source>
</reference>
<reference evidence="16" key="3">
    <citation type="submission" date="2015-06" db="UniProtKB">
        <authorList>
            <consortium name="EnsemblMetazoa"/>
        </authorList>
    </citation>
    <scope>IDENTIFICATION</scope>
</reference>
<feature type="domain" description="MYND-type" evidence="13">
    <location>
        <begin position="19"/>
        <end position="56"/>
    </location>
</feature>
<dbReference type="OrthoDB" id="76265at2759"/>
<keyword evidence="8" id="KW-0408">Iron</keyword>
<dbReference type="PANTHER" id="PTHR12907">
    <property type="entry name" value="EGL NINE HOMOLOG-RELATED"/>
    <property type="match status" value="1"/>
</dbReference>
<evidence type="ECO:0000313" key="16">
    <source>
        <dbReference type="EnsemblMetazoa" id="CapteP229252"/>
    </source>
</evidence>
<keyword evidence="17" id="KW-1185">Reference proteome</keyword>
<dbReference type="PROSITE" id="PS50865">
    <property type="entry name" value="ZF_MYND_2"/>
    <property type="match status" value="1"/>
</dbReference>
<evidence type="ECO:0000256" key="9">
    <source>
        <dbReference type="ARBA" id="ARBA00039004"/>
    </source>
</evidence>
<dbReference type="STRING" id="283909.R7TXX2"/>
<dbReference type="FunCoup" id="R7TXX2">
    <property type="interactions" value="1090"/>
</dbReference>
<dbReference type="OMA" id="TWLEGNE"/>